<gene>
    <name evidence="3" type="ORF">GCM10010919_23370</name>
</gene>
<protein>
    <submittedName>
        <fullName evidence="3">RND superfamily efflux pump MFP component</fullName>
    </submittedName>
</protein>
<evidence type="ECO:0000313" key="4">
    <source>
        <dbReference type="Proteomes" id="UP000659697"/>
    </source>
</evidence>
<dbReference type="SUPFAM" id="SSF111369">
    <property type="entry name" value="HlyD-like secretion proteins"/>
    <property type="match status" value="1"/>
</dbReference>
<dbReference type="EMBL" id="BNAO01000005">
    <property type="protein sequence ID" value="GHG71698.1"/>
    <property type="molecule type" value="Genomic_DNA"/>
</dbReference>
<sequence length="402" mass="43210">MASKFIKIGLPIIILVGAVVVASSMSGLRKPPAKVEEQRLPLLVNAAVLQPEDLTYRIASQGTVSPKLETTLISEVNGRIVAVSEQFVAGGFFKKGDLLIQVEQADYLTAVKAAEASLAGATAQLEEEKARGRVAESEWRSFTEGKAPALGLRQPQLASALASVQSAEAEVDRARRDLARTEIRAPYDGMVRSRNANLGQFISRGSQLGMIFGTELAEVRLPLTDTDFGFLPQGIARELSIPVTLKAVVAGVAQQWQATIVRTEGVLDERSRVIYAVAELVDPYQRETNAGVPLQFGRFVQAEITGVEATQMVRVARHLLRPGNLLLVVDERNNLQFREVMVARADANFAYISAGFNASDRLIVSPVTNPLVGTVVRVSGDAVPESDPETAVAVKAAAVEAN</sequence>
<keyword evidence="2" id="KW-0175">Coiled coil</keyword>
<proteinExistence type="inferred from homology"/>
<reference evidence="4" key="1">
    <citation type="journal article" date="2019" name="Int. J. Syst. Evol. Microbiol.">
        <title>The Global Catalogue of Microorganisms (GCM) 10K type strain sequencing project: providing services to taxonomists for standard genome sequencing and annotation.</title>
        <authorList>
            <consortium name="The Broad Institute Genomics Platform"/>
            <consortium name="The Broad Institute Genome Sequencing Center for Infectious Disease"/>
            <person name="Wu L."/>
            <person name="Ma J."/>
        </authorList>
    </citation>
    <scope>NUCLEOTIDE SEQUENCE [LARGE SCALE GENOMIC DNA]</scope>
    <source>
        <strain evidence="4">CGMCC 1.7003</strain>
    </source>
</reference>
<feature type="coiled-coil region" evidence="2">
    <location>
        <begin position="157"/>
        <end position="184"/>
    </location>
</feature>
<dbReference type="Gene3D" id="2.40.30.170">
    <property type="match status" value="1"/>
</dbReference>
<name>A0ABQ3L839_9ALTE</name>
<evidence type="ECO:0000256" key="1">
    <source>
        <dbReference type="ARBA" id="ARBA00009477"/>
    </source>
</evidence>
<dbReference type="RefSeq" id="WP_189433187.1">
    <property type="nucleotide sequence ID" value="NZ_BNAO01000005.1"/>
</dbReference>
<dbReference type="Gene3D" id="2.40.50.100">
    <property type="match status" value="1"/>
</dbReference>
<dbReference type="PANTHER" id="PTHR30469:SF12">
    <property type="entry name" value="MULTIDRUG RESISTANCE PROTEIN MDTA"/>
    <property type="match status" value="1"/>
</dbReference>
<accession>A0ABQ3L839</accession>
<evidence type="ECO:0000256" key="2">
    <source>
        <dbReference type="SAM" id="Coils"/>
    </source>
</evidence>
<comment type="similarity">
    <text evidence="1">Belongs to the membrane fusion protein (MFP) (TC 8.A.1) family.</text>
</comment>
<organism evidence="3 4">
    <name type="scientific">Alishewanella longhuensis</name>
    <dbReference type="NCBI Taxonomy" id="1091037"/>
    <lineage>
        <taxon>Bacteria</taxon>
        <taxon>Pseudomonadati</taxon>
        <taxon>Pseudomonadota</taxon>
        <taxon>Gammaproteobacteria</taxon>
        <taxon>Alteromonadales</taxon>
        <taxon>Alteromonadaceae</taxon>
        <taxon>Alishewanella</taxon>
    </lineage>
</organism>
<dbReference type="Gene3D" id="1.10.287.470">
    <property type="entry name" value="Helix hairpin bin"/>
    <property type="match status" value="1"/>
</dbReference>
<dbReference type="PANTHER" id="PTHR30469">
    <property type="entry name" value="MULTIDRUG RESISTANCE PROTEIN MDTA"/>
    <property type="match status" value="1"/>
</dbReference>
<comment type="caution">
    <text evidence="3">The sequence shown here is derived from an EMBL/GenBank/DDBJ whole genome shotgun (WGS) entry which is preliminary data.</text>
</comment>
<dbReference type="InterPro" id="IPR006143">
    <property type="entry name" value="RND_pump_MFP"/>
</dbReference>
<keyword evidence="4" id="KW-1185">Reference proteome</keyword>
<evidence type="ECO:0000313" key="3">
    <source>
        <dbReference type="EMBL" id="GHG71698.1"/>
    </source>
</evidence>
<dbReference type="NCBIfam" id="TIGR01730">
    <property type="entry name" value="RND_mfp"/>
    <property type="match status" value="1"/>
</dbReference>
<dbReference type="Proteomes" id="UP000659697">
    <property type="component" value="Unassembled WGS sequence"/>
</dbReference>